<comment type="caution">
    <text evidence="1">The sequence shown here is derived from an EMBL/GenBank/DDBJ whole genome shotgun (WGS) entry which is preliminary data.</text>
</comment>
<dbReference type="EMBL" id="BONF01000004">
    <property type="protein sequence ID" value="GIF79021.1"/>
    <property type="molecule type" value="Genomic_DNA"/>
</dbReference>
<dbReference type="Proteomes" id="UP000601223">
    <property type="component" value="Unassembled WGS sequence"/>
</dbReference>
<dbReference type="AlphaFoldDB" id="A0A8J3JE70"/>
<dbReference type="RefSeq" id="WP_203740979.1">
    <property type="nucleotide sequence ID" value="NZ_BONF01000004.1"/>
</dbReference>
<gene>
    <name evidence="1" type="ORF">Cba03nite_03700</name>
</gene>
<evidence type="ECO:0008006" key="3">
    <source>
        <dbReference type="Google" id="ProtNLM"/>
    </source>
</evidence>
<accession>A0A8J3JE70</accession>
<organism evidence="1 2">
    <name type="scientific">Catellatospora bangladeshensis</name>
    <dbReference type="NCBI Taxonomy" id="310355"/>
    <lineage>
        <taxon>Bacteria</taxon>
        <taxon>Bacillati</taxon>
        <taxon>Actinomycetota</taxon>
        <taxon>Actinomycetes</taxon>
        <taxon>Micromonosporales</taxon>
        <taxon>Micromonosporaceae</taxon>
        <taxon>Catellatospora</taxon>
    </lineage>
</organism>
<evidence type="ECO:0000313" key="2">
    <source>
        <dbReference type="Proteomes" id="UP000601223"/>
    </source>
</evidence>
<protein>
    <recommendedName>
        <fullName evidence="3">DUF2191 domain-containing protein</fullName>
    </recommendedName>
</protein>
<sequence length="68" mass="7347">MTQVLVDIDQEELAQAKDILGTSKNTEAVRLAIREVIAAKARRDVIEMFAGGAFADLGDDDVRAAAWS</sequence>
<name>A0A8J3JE70_9ACTN</name>
<proteinExistence type="predicted"/>
<keyword evidence="2" id="KW-1185">Reference proteome</keyword>
<reference evidence="1 2" key="1">
    <citation type="submission" date="2021-01" db="EMBL/GenBank/DDBJ databases">
        <title>Whole genome shotgun sequence of Catellatospora bangladeshensis NBRC 107357.</title>
        <authorList>
            <person name="Komaki H."/>
            <person name="Tamura T."/>
        </authorList>
    </citation>
    <scope>NUCLEOTIDE SEQUENCE [LARGE SCALE GENOMIC DNA]</scope>
    <source>
        <strain evidence="1 2">NBRC 107357</strain>
    </source>
</reference>
<evidence type="ECO:0000313" key="1">
    <source>
        <dbReference type="EMBL" id="GIF79021.1"/>
    </source>
</evidence>